<keyword evidence="4" id="KW-1185">Reference proteome</keyword>
<reference evidence="3" key="1">
    <citation type="submission" date="2020-03" db="EMBL/GenBank/DDBJ databases">
        <title>A high-quality chromosome-level genome assembly of a woody plant with both climbing and erect habits, Rhamnella rubrinervis.</title>
        <authorList>
            <person name="Lu Z."/>
            <person name="Yang Y."/>
            <person name="Zhu X."/>
            <person name="Sun Y."/>
        </authorList>
    </citation>
    <scope>NUCLEOTIDE SEQUENCE</scope>
    <source>
        <strain evidence="3">BYM</strain>
        <tissue evidence="3">Leaf</tissue>
    </source>
</reference>
<sequence>MPKSLSQNPQIKIPKSTYQSPLPSPSNEIILLLLLRFFFAWIHIGMAIFWSKMLAGSFTSSSVAFKFVPLPLLRFLSLALSPLIFV</sequence>
<organism evidence="3 4">
    <name type="scientific">Rhamnella rubrinervis</name>
    <dbReference type="NCBI Taxonomy" id="2594499"/>
    <lineage>
        <taxon>Eukaryota</taxon>
        <taxon>Viridiplantae</taxon>
        <taxon>Streptophyta</taxon>
        <taxon>Embryophyta</taxon>
        <taxon>Tracheophyta</taxon>
        <taxon>Spermatophyta</taxon>
        <taxon>Magnoliopsida</taxon>
        <taxon>eudicotyledons</taxon>
        <taxon>Gunneridae</taxon>
        <taxon>Pentapetalae</taxon>
        <taxon>rosids</taxon>
        <taxon>fabids</taxon>
        <taxon>Rosales</taxon>
        <taxon>Rhamnaceae</taxon>
        <taxon>rhamnoid group</taxon>
        <taxon>Rhamneae</taxon>
        <taxon>Rhamnella</taxon>
    </lineage>
</organism>
<gene>
    <name evidence="3" type="ORF">FNV43_RR24700</name>
</gene>
<comment type="caution">
    <text evidence="3">The sequence shown here is derived from an EMBL/GenBank/DDBJ whole genome shotgun (WGS) entry which is preliminary data.</text>
</comment>
<feature type="transmembrane region" description="Helical" evidence="2">
    <location>
        <begin position="29"/>
        <end position="51"/>
    </location>
</feature>
<feature type="transmembrane region" description="Helical" evidence="2">
    <location>
        <begin position="63"/>
        <end position="85"/>
    </location>
</feature>
<protein>
    <submittedName>
        <fullName evidence="3">Uncharacterized protein</fullName>
    </submittedName>
</protein>
<evidence type="ECO:0000313" key="4">
    <source>
        <dbReference type="Proteomes" id="UP000796880"/>
    </source>
</evidence>
<keyword evidence="2" id="KW-0812">Transmembrane</keyword>
<dbReference type="AlphaFoldDB" id="A0A8K0DR16"/>
<dbReference type="EMBL" id="VOIH02000011">
    <property type="protein sequence ID" value="KAF3433598.1"/>
    <property type="molecule type" value="Genomic_DNA"/>
</dbReference>
<evidence type="ECO:0000256" key="2">
    <source>
        <dbReference type="SAM" id="Phobius"/>
    </source>
</evidence>
<feature type="region of interest" description="Disordered" evidence="1">
    <location>
        <begin position="1"/>
        <end position="22"/>
    </location>
</feature>
<name>A0A8K0DR16_9ROSA</name>
<keyword evidence="2" id="KW-0472">Membrane</keyword>
<evidence type="ECO:0000256" key="1">
    <source>
        <dbReference type="SAM" id="MobiDB-lite"/>
    </source>
</evidence>
<accession>A0A8K0DR16</accession>
<keyword evidence="2" id="KW-1133">Transmembrane helix</keyword>
<feature type="compositionally biased region" description="Polar residues" evidence="1">
    <location>
        <begin position="1"/>
        <end position="10"/>
    </location>
</feature>
<proteinExistence type="predicted"/>
<evidence type="ECO:0000313" key="3">
    <source>
        <dbReference type="EMBL" id="KAF3433598.1"/>
    </source>
</evidence>
<dbReference type="Proteomes" id="UP000796880">
    <property type="component" value="Unassembled WGS sequence"/>
</dbReference>